<dbReference type="InterPro" id="IPR036961">
    <property type="entry name" value="Kinesin_motor_dom_sf"/>
</dbReference>
<dbReference type="EMBL" id="ASGP02000005">
    <property type="protein sequence ID" value="KAH9506176.1"/>
    <property type="molecule type" value="Genomic_DNA"/>
</dbReference>
<dbReference type="Gene3D" id="1.20.58.530">
    <property type="match status" value="1"/>
</dbReference>
<dbReference type="InterPro" id="IPR001609">
    <property type="entry name" value="Myosin_head_motor_dom-like"/>
</dbReference>
<dbReference type="GO" id="GO:0007015">
    <property type="term" value="P:actin filament organization"/>
    <property type="evidence" value="ECO:0007669"/>
    <property type="project" value="TreeGrafter"/>
</dbReference>
<feature type="region of interest" description="Disordered" evidence="7">
    <location>
        <begin position="916"/>
        <end position="945"/>
    </location>
</feature>
<evidence type="ECO:0000313" key="10">
    <source>
        <dbReference type="Proteomes" id="UP000790347"/>
    </source>
</evidence>
<evidence type="ECO:0000256" key="1">
    <source>
        <dbReference type="ARBA" id="ARBA00022741"/>
    </source>
</evidence>
<dbReference type="CDD" id="cd23767">
    <property type="entry name" value="IQCD"/>
    <property type="match status" value="1"/>
</dbReference>
<evidence type="ECO:0000256" key="6">
    <source>
        <dbReference type="PROSITE-ProRule" id="PRU00782"/>
    </source>
</evidence>
<dbReference type="Gene3D" id="1.20.5.4820">
    <property type="match status" value="1"/>
</dbReference>
<feature type="region of interest" description="Disordered" evidence="7">
    <location>
        <begin position="459"/>
        <end position="488"/>
    </location>
</feature>
<keyword evidence="2 6" id="KW-0067">ATP-binding</keyword>
<evidence type="ECO:0000313" key="9">
    <source>
        <dbReference type="EMBL" id="KAH9506176.1"/>
    </source>
</evidence>
<dbReference type="PRINTS" id="PR00193">
    <property type="entry name" value="MYOSINHEAVY"/>
</dbReference>
<comment type="similarity">
    <text evidence="6">Belongs to the TRAFAC class myosin-kinesin ATPase superfamily. Myosin family.</text>
</comment>
<dbReference type="PROSITE" id="PS51456">
    <property type="entry name" value="MYOSIN_MOTOR"/>
    <property type="match status" value="1"/>
</dbReference>
<evidence type="ECO:0000256" key="4">
    <source>
        <dbReference type="ARBA" id="ARBA00023175"/>
    </source>
</evidence>
<keyword evidence="1 6" id="KW-0547">Nucleotide-binding</keyword>
<feature type="compositionally biased region" description="Low complexity" evidence="7">
    <location>
        <begin position="47"/>
        <end position="57"/>
    </location>
</feature>
<keyword evidence="3 6" id="KW-0518">Myosin</keyword>
<dbReference type="GO" id="GO:0003774">
    <property type="term" value="F:cytoskeletal motor activity"/>
    <property type="evidence" value="ECO:0007669"/>
    <property type="project" value="UniProtKB-UniRule"/>
</dbReference>
<dbReference type="AlphaFoldDB" id="A0A922HRZ5"/>
<dbReference type="GO" id="GO:0016459">
    <property type="term" value="C:myosin complex"/>
    <property type="evidence" value="ECO:0007669"/>
    <property type="project" value="UniProtKB-KW"/>
</dbReference>
<feature type="domain" description="Myosin motor" evidence="8">
    <location>
        <begin position="85"/>
        <end position="882"/>
    </location>
</feature>
<dbReference type="PROSITE" id="PS50096">
    <property type="entry name" value="IQ"/>
    <property type="match status" value="1"/>
</dbReference>
<reference evidence="9" key="2">
    <citation type="journal article" date="2022" name="Res Sq">
        <title>Comparative Genomics Reveals Insights into the Divergent Evolution of Astigmatic Mites and Household Pest Adaptations.</title>
        <authorList>
            <person name="Xiong Q."/>
            <person name="Wan A.T.-Y."/>
            <person name="Liu X.-Y."/>
            <person name="Fung C.S.-H."/>
            <person name="Xiao X."/>
            <person name="Malainual N."/>
            <person name="Hou J."/>
            <person name="Wang L."/>
            <person name="Wang M."/>
            <person name="Yang K."/>
            <person name="Cui Y."/>
            <person name="Leung E."/>
            <person name="Nong W."/>
            <person name="Shin S.-K."/>
            <person name="Au S."/>
            <person name="Jeong K.Y."/>
            <person name="Chew F.T."/>
            <person name="Hui J."/>
            <person name="Leung T.F."/>
            <person name="Tungtrongchitr A."/>
            <person name="Zhong N."/>
            <person name="Liu Z."/>
            <person name="Tsui S."/>
        </authorList>
    </citation>
    <scope>NUCLEOTIDE SEQUENCE</scope>
    <source>
        <strain evidence="9">Derf</strain>
        <tissue evidence="9">Whole organism</tissue>
    </source>
</reference>
<dbReference type="GO" id="GO:0016020">
    <property type="term" value="C:membrane"/>
    <property type="evidence" value="ECO:0007669"/>
    <property type="project" value="TreeGrafter"/>
</dbReference>
<feature type="binding site" evidence="6">
    <location>
        <begin position="173"/>
        <end position="180"/>
    </location>
    <ligand>
        <name>ATP</name>
        <dbReference type="ChEBI" id="CHEBI:30616"/>
    </ligand>
</feature>
<dbReference type="PANTHER" id="PTHR13140">
    <property type="entry name" value="MYOSIN"/>
    <property type="match status" value="1"/>
</dbReference>
<dbReference type="Gene3D" id="1.10.10.820">
    <property type="match status" value="1"/>
</dbReference>
<dbReference type="Proteomes" id="UP000790347">
    <property type="component" value="Unassembled WGS sequence"/>
</dbReference>
<protein>
    <submittedName>
        <fullName evidence="9">Myosin</fullName>
    </submittedName>
</protein>
<dbReference type="Gene3D" id="3.40.850.10">
    <property type="entry name" value="Kinesin motor domain"/>
    <property type="match status" value="2"/>
</dbReference>
<name>A0A922HRZ5_DERFA</name>
<evidence type="ECO:0000256" key="2">
    <source>
        <dbReference type="ARBA" id="ARBA00022840"/>
    </source>
</evidence>
<evidence type="ECO:0000259" key="8">
    <source>
        <dbReference type="PROSITE" id="PS51456"/>
    </source>
</evidence>
<proteinExistence type="inferred from homology"/>
<keyword evidence="10" id="KW-1185">Reference proteome</keyword>
<sequence>MATAAALGVNKVFILDRYFAELNKYWQNECLHQQDKPKSNYNYNPYQQQQQQQQQQQPYKSNVNVGDRKLIINNHHHYHQSSTDNINDLIHLEAPITEDSLIRSLHTRFLSNEYFTNIGPVLIALNPYRELNNPLTLDSAHRNDNCYALYRIVHEAVRQQTETGYPQVIILSGISGSGKTYASMTILRQLFNLVGGGPETDAFKHLAAAFTVLRSLGSACTGENTESSRIGNFIEVQITDGAIYRTKIHCYFLDQSRVVKTIVNGGAERNYHIFYQMLLGLSLNEKTKLYLDGYNVDDFRYLNNDDNSDHHNHHNGLNSQSIQNHVNRFEAWKSCLSVLGIPFMDVARVLAAILLLGNIQFDNGGGGGVGQMIVDQQTDGLSFNKKELHAVASLLGVSTAQLHKGLAQRTYCSRDKGQILVSTRNAESFYVTRDSLAKALYTRTVATIIRRANSSKRLTSTCGTASSESNDSTHNNNHHHQQHLETASSHHAASSIGSACGKSYKSMAILQNAIRYSSMEGFIGILDMFGFEDARPSRLEQLCINLCAETMQHFYNTHIFKSSIESCRDEGIKPDLEIDYVDNVPCIDLISSLRTGLFSLIDYESINNGTAESIVAKQSSLHGSNSRYLEMTNLYENDPTLRLRSFGIRHFCGNVIYDTSDFIESNSDRLPDDVVAIFHKSQCSFGFASHLFGAELRCLKNRGTQPLGIHFRISPIHTPSMMTPQSDTNSIEPTTTFTQDFHNRLDNLLRILVHARPHFIRCIKINDCEQCDHFDRFTIMRQIRALQVLETVNLMAEGLPHRMRFKAFISRYRLLVHSSYVRQKEDTMLDDCRVILDHFDQIHRLNSSNTNRATAALTSWTLGRKHVFLSESARQQLEIARNGRRNAAATTIQALWHGHRLRRQWPYIKQVQMQQQQQQQRRCYQKPLDHHHQANHKVSRPPRPQPISFSTPPLSLTSEPQTLNLTGSNHIKSMNMYDFNLIKQTCLLLGIDPDTPPPVPSSRLYTVMNNQKFSFPQTRSLRMDFIDPMNHLKISKGQKVIVLGFSPYKRGCFTVEYSKGLRFDIPQHLVEQQPEFNVSNTITTHQSHHNHRQNYLGFGI</sequence>
<dbReference type="Pfam" id="PF00063">
    <property type="entry name" value="Myosin_head"/>
    <property type="match status" value="2"/>
</dbReference>
<keyword evidence="5 6" id="KW-0009">Actin-binding</keyword>
<reference evidence="9" key="1">
    <citation type="submission" date="2013-05" db="EMBL/GenBank/DDBJ databases">
        <authorList>
            <person name="Yim A.K.Y."/>
            <person name="Chan T.F."/>
            <person name="Ji K.M."/>
            <person name="Liu X.Y."/>
            <person name="Zhou J.W."/>
            <person name="Li R.Q."/>
            <person name="Yang K.Y."/>
            <person name="Li J."/>
            <person name="Li M."/>
            <person name="Law P.T.W."/>
            <person name="Wu Y.L."/>
            <person name="Cai Z.L."/>
            <person name="Qin H."/>
            <person name="Bao Y."/>
            <person name="Leung R.K.K."/>
            <person name="Ng P.K.S."/>
            <person name="Zou J."/>
            <person name="Zhong X.J."/>
            <person name="Ran P.X."/>
            <person name="Zhong N.S."/>
            <person name="Liu Z.G."/>
            <person name="Tsui S.K.W."/>
        </authorList>
    </citation>
    <scope>NUCLEOTIDE SEQUENCE</scope>
    <source>
        <strain evidence="9">Derf</strain>
        <tissue evidence="9">Whole organism</tissue>
    </source>
</reference>
<feature type="region of interest" description="Actin-binding" evidence="6">
    <location>
        <begin position="745"/>
        <end position="767"/>
    </location>
</feature>
<dbReference type="PANTHER" id="PTHR13140:SF498">
    <property type="entry name" value="DACHS, ISOFORM E"/>
    <property type="match status" value="1"/>
</dbReference>
<comment type="caution">
    <text evidence="9">The sequence shown here is derived from an EMBL/GenBank/DDBJ whole genome shotgun (WGS) entry which is preliminary data.</text>
</comment>
<accession>A0A922HRZ5</accession>
<keyword evidence="4 6" id="KW-0505">Motor protein</keyword>
<evidence type="ECO:0000256" key="5">
    <source>
        <dbReference type="ARBA" id="ARBA00023203"/>
    </source>
</evidence>
<feature type="region of interest" description="Disordered" evidence="7">
    <location>
        <begin position="37"/>
        <end position="61"/>
    </location>
</feature>
<organism evidence="9 10">
    <name type="scientific">Dermatophagoides farinae</name>
    <name type="common">American house dust mite</name>
    <dbReference type="NCBI Taxonomy" id="6954"/>
    <lineage>
        <taxon>Eukaryota</taxon>
        <taxon>Metazoa</taxon>
        <taxon>Ecdysozoa</taxon>
        <taxon>Arthropoda</taxon>
        <taxon>Chelicerata</taxon>
        <taxon>Arachnida</taxon>
        <taxon>Acari</taxon>
        <taxon>Acariformes</taxon>
        <taxon>Sarcoptiformes</taxon>
        <taxon>Astigmata</taxon>
        <taxon>Psoroptidia</taxon>
        <taxon>Analgoidea</taxon>
        <taxon>Pyroglyphidae</taxon>
        <taxon>Dermatophagoidinae</taxon>
        <taxon>Dermatophagoides</taxon>
    </lineage>
</organism>
<dbReference type="GO" id="GO:0005737">
    <property type="term" value="C:cytoplasm"/>
    <property type="evidence" value="ECO:0007669"/>
    <property type="project" value="TreeGrafter"/>
</dbReference>
<dbReference type="GO" id="GO:0051015">
    <property type="term" value="F:actin filament binding"/>
    <property type="evidence" value="ECO:0007669"/>
    <property type="project" value="TreeGrafter"/>
</dbReference>
<feature type="compositionally biased region" description="Polar residues" evidence="7">
    <location>
        <begin position="459"/>
        <end position="473"/>
    </location>
</feature>
<dbReference type="GO" id="GO:0005524">
    <property type="term" value="F:ATP binding"/>
    <property type="evidence" value="ECO:0007669"/>
    <property type="project" value="UniProtKB-UniRule"/>
</dbReference>
<dbReference type="SUPFAM" id="SSF52540">
    <property type="entry name" value="P-loop containing nucleoside triphosphate hydrolases"/>
    <property type="match status" value="1"/>
</dbReference>
<dbReference type="InterPro" id="IPR027417">
    <property type="entry name" value="P-loop_NTPase"/>
</dbReference>
<gene>
    <name evidence="9" type="primary">Myo20</name>
    <name evidence="9" type="ORF">DERF_010918</name>
</gene>
<evidence type="ECO:0000256" key="7">
    <source>
        <dbReference type="SAM" id="MobiDB-lite"/>
    </source>
</evidence>
<evidence type="ECO:0000256" key="3">
    <source>
        <dbReference type="ARBA" id="ARBA00023123"/>
    </source>
</evidence>
<dbReference type="Gene3D" id="1.20.120.720">
    <property type="entry name" value="Myosin VI head, motor domain, U50 subdomain"/>
    <property type="match status" value="2"/>
</dbReference>
<dbReference type="SMART" id="SM00242">
    <property type="entry name" value="MYSc"/>
    <property type="match status" value="1"/>
</dbReference>